<dbReference type="InterPro" id="IPR051883">
    <property type="entry name" value="AQP11/12_channel"/>
</dbReference>
<reference evidence="7" key="1">
    <citation type="submission" date="2022-11" db="UniProtKB">
        <authorList>
            <consortium name="WormBaseParasite"/>
        </authorList>
    </citation>
    <scope>IDENTIFICATION</scope>
</reference>
<feature type="transmembrane region" description="Helical" evidence="5">
    <location>
        <begin position="7"/>
        <end position="25"/>
    </location>
</feature>
<organism evidence="6 7">
    <name type="scientific">Setaria digitata</name>
    <dbReference type="NCBI Taxonomy" id="48799"/>
    <lineage>
        <taxon>Eukaryota</taxon>
        <taxon>Metazoa</taxon>
        <taxon>Ecdysozoa</taxon>
        <taxon>Nematoda</taxon>
        <taxon>Chromadorea</taxon>
        <taxon>Rhabditida</taxon>
        <taxon>Spirurina</taxon>
        <taxon>Spiruromorpha</taxon>
        <taxon>Filarioidea</taxon>
        <taxon>Setariidae</taxon>
        <taxon>Setaria</taxon>
    </lineage>
</organism>
<comment type="subcellular location">
    <subcellularLocation>
        <location evidence="1">Membrane</location>
        <topology evidence="1">Multi-pass membrane protein</topology>
    </subcellularLocation>
</comment>
<proteinExistence type="inferred from homology"/>
<dbReference type="PANTHER" id="PTHR21191">
    <property type="entry name" value="AQUAPORIN"/>
    <property type="match status" value="1"/>
</dbReference>
<evidence type="ECO:0000256" key="3">
    <source>
        <dbReference type="ARBA" id="ARBA00022989"/>
    </source>
</evidence>
<dbReference type="AlphaFoldDB" id="A0A915PW58"/>
<evidence type="ECO:0000256" key="2">
    <source>
        <dbReference type="ARBA" id="ARBA00022692"/>
    </source>
</evidence>
<evidence type="ECO:0000256" key="5">
    <source>
        <dbReference type="PIRNR" id="PIRNR017529"/>
    </source>
</evidence>
<keyword evidence="2 5" id="KW-0812">Transmembrane</keyword>
<name>A0A915PW58_9BILA</name>
<dbReference type="InterPro" id="IPR016697">
    <property type="entry name" value="Aquaporin_11/12"/>
</dbReference>
<dbReference type="SUPFAM" id="SSF81338">
    <property type="entry name" value="Aquaporin-like"/>
    <property type="match status" value="1"/>
</dbReference>
<dbReference type="Gene3D" id="1.20.1080.10">
    <property type="entry name" value="Glycerol uptake facilitator protein"/>
    <property type="match status" value="1"/>
</dbReference>
<comment type="similarity">
    <text evidence="5">Belongs to the MIP/aquaporin (TC 1.A.8) family.</text>
</comment>
<dbReference type="GO" id="GO:0016020">
    <property type="term" value="C:membrane"/>
    <property type="evidence" value="ECO:0007669"/>
    <property type="project" value="UniProtKB-SubCell"/>
</dbReference>
<evidence type="ECO:0000256" key="1">
    <source>
        <dbReference type="ARBA" id="ARBA00004141"/>
    </source>
</evidence>
<keyword evidence="6" id="KW-1185">Reference proteome</keyword>
<feature type="transmembrane region" description="Helical" evidence="5">
    <location>
        <begin position="69"/>
        <end position="88"/>
    </location>
</feature>
<accession>A0A915PW58</accession>
<keyword evidence="4 5" id="KW-0472">Membrane</keyword>
<dbReference type="Proteomes" id="UP000887581">
    <property type="component" value="Unplaced"/>
</dbReference>
<evidence type="ECO:0000313" key="7">
    <source>
        <dbReference type="WBParaSite" id="sdigi.contig3.g430.t1"/>
    </source>
</evidence>
<feature type="transmembrane region" description="Helical" evidence="5">
    <location>
        <begin position="190"/>
        <end position="210"/>
    </location>
</feature>
<dbReference type="PANTHER" id="PTHR21191:SF16">
    <property type="entry name" value="AQUAPORIN"/>
    <property type="match status" value="1"/>
</dbReference>
<sequence>MQSATVDLHPLFVAICFYLSVFIIAELTRKFVDKYEVPGSLLFCFLMEVIATAQMCTCVYENAVIIRHYGLLGFFFTVALLIFSGGIMNREAFVSPLVPIELYCKGTLPLKRLIVTLVGEMVGGYSAYRIARNLWYWSLNLSSDHAIFYKSTSCELVYKVPFMFVPAFEVFGCFLMRYILCRIPANFKKFVAPAVVSGFLTSALLFVGVAGLNPTVASSRLQGCEGLNTVWFVMTYWICPVIGWMLSALIDNRKELRMDSSEGKDGQSGFENIVNMHEMSKKALKPHDIGYF</sequence>
<keyword evidence="3 5" id="KW-1133">Transmembrane helix</keyword>
<evidence type="ECO:0000313" key="6">
    <source>
        <dbReference type="Proteomes" id="UP000887581"/>
    </source>
</evidence>
<evidence type="ECO:0000256" key="4">
    <source>
        <dbReference type="ARBA" id="ARBA00023136"/>
    </source>
</evidence>
<dbReference type="PIRSF" id="PIRSF017529">
    <property type="entry name" value="Aquaporin_11/12"/>
    <property type="match status" value="1"/>
</dbReference>
<feature type="transmembrane region" description="Helical" evidence="5">
    <location>
        <begin position="230"/>
        <end position="250"/>
    </location>
</feature>
<protein>
    <recommendedName>
        <fullName evidence="5">Aquaporin</fullName>
    </recommendedName>
</protein>
<dbReference type="InterPro" id="IPR023271">
    <property type="entry name" value="Aquaporin-like"/>
</dbReference>
<dbReference type="WBParaSite" id="sdigi.contig3.g430.t1">
    <property type="protein sequence ID" value="sdigi.contig3.g430.t1"/>
    <property type="gene ID" value="sdigi.contig3.g430"/>
</dbReference>
<feature type="transmembrane region" description="Helical" evidence="5">
    <location>
        <begin position="160"/>
        <end position="178"/>
    </location>
</feature>
<dbReference type="GO" id="GO:0015267">
    <property type="term" value="F:channel activity"/>
    <property type="evidence" value="ECO:0007669"/>
    <property type="project" value="TreeGrafter"/>
</dbReference>
<dbReference type="GO" id="GO:0005737">
    <property type="term" value="C:cytoplasm"/>
    <property type="evidence" value="ECO:0007669"/>
    <property type="project" value="TreeGrafter"/>
</dbReference>